<gene>
    <name evidence="1" type="ORF">IW245_007741</name>
</gene>
<name>A0A8J7GQH4_9ACTN</name>
<proteinExistence type="predicted"/>
<dbReference type="Gene3D" id="2.40.10.120">
    <property type="match status" value="1"/>
</dbReference>
<organism evidence="1 2">
    <name type="scientific">Longispora fulva</name>
    <dbReference type="NCBI Taxonomy" id="619741"/>
    <lineage>
        <taxon>Bacteria</taxon>
        <taxon>Bacillati</taxon>
        <taxon>Actinomycetota</taxon>
        <taxon>Actinomycetes</taxon>
        <taxon>Micromonosporales</taxon>
        <taxon>Micromonosporaceae</taxon>
        <taxon>Longispora</taxon>
    </lineage>
</organism>
<dbReference type="GO" id="GO:0016811">
    <property type="term" value="F:hydrolase activity, acting on carbon-nitrogen (but not peptide) bonds, in linear amides"/>
    <property type="evidence" value="ECO:0007669"/>
    <property type="project" value="InterPro"/>
</dbReference>
<accession>A0A8J7GQH4</accession>
<keyword evidence="2" id="KW-1185">Reference proteome</keyword>
<evidence type="ECO:0000313" key="1">
    <source>
        <dbReference type="EMBL" id="MBG6141547.1"/>
    </source>
</evidence>
<reference evidence="1" key="1">
    <citation type="submission" date="2020-11" db="EMBL/GenBank/DDBJ databases">
        <title>Sequencing the genomes of 1000 actinobacteria strains.</title>
        <authorList>
            <person name="Klenk H.-P."/>
        </authorList>
    </citation>
    <scope>NUCLEOTIDE SEQUENCE</scope>
    <source>
        <strain evidence="1">DSM 45356</strain>
    </source>
</reference>
<evidence type="ECO:0000313" key="2">
    <source>
        <dbReference type="Proteomes" id="UP000622552"/>
    </source>
</evidence>
<dbReference type="PANTHER" id="PTHR31891">
    <property type="entry name" value="FORMAMIDASE C869.04-RELATED"/>
    <property type="match status" value="1"/>
</dbReference>
<dbReference type="EMBL" id="JADOUF010000001">
    <property type="protein sequence ID" value="MBG6141547.1"/>
    <property type="molecule type" value="Genomic_DNA"/>
</dbReference>
<dbReference type="InterPro" id="IPR004304">
    <property type="entry name" value="FmdA_AmdA"/>
</dbReference>
<dbReference type="Gene3D" id="3.10.28.20">
    <property type="entry name" value="Acetamidase/Formamidase-like domains"/>
    <property type="match status" value="1"/>
</dbReference>
<sequence length="333" mass="36441">MTMHTVESTLASVRAGILDPGAVSVAKIEPGDEVLYPDTWTNWQNQLRYGMSFAERGKLRQEYPGCPFQLVGPVEISGAEPGDVVECRLVELRLHDWGANAFPTRAGALPRDFDEPYFHDFHFDETRTRADYVHGITLPLDPFAGIIAVEPEGDEQVSALIAGDHGGNLALPELTVGSSLFLPVAKPGARIWIGDIHALQGDGLVDQTALKSTAERLRMRYDLHKGVGLTRPLAETDTHWVGIGLADSLEAALLDCLRGLISWFSAASGVTRAEAYALCSMATSFRITQYADQTEAHHVDVPMPPKGVHGLLRKDVFPADLLARVDRWLRPEA</sequence>
<dbReference type="Gene3D" id="2.60.120.580">
    <property type="entry name" value="Acetamidase/Formamidase-like domains"/>
    <property type="match status" value="1"/>
</dbReference>
<dbReference type="PANTHER" id="PTHR31891:SF1">
    <property type="entry name" value="FORMAMIDASE C869.04-RELATED"/>
    <property type="match status" value="1"/>
</dbReference>
<comment type="caution">
    <text evidence="1">The sequence shown here is derived from an EMBL/GenBank/DDBJ whole genome shotgun (WGS) entry which is preliminary data.</text>
</comment>
<protein>
    <submittedName>
        <fullName evidence="1">Acetamidase/formamidase</fullName>
    </submittedName>
</protein>
<dbReference type="Pfam" id="PF03069">
    <property type="entry name" value="FmdA_AmdA"/>
    <property type="match status" value="1"/>
</dbReference>
<dbReference type="Proteomes" id="UP000622552">
    <property type="component" value="Unassembled WGS sequence"/>
</dbReference>
<dbReference type="SUPFAM" id="SSF141130">
    <property type="entry name" value="Acetamidase/Formamidase-like"/>
    <property type="match status" value="1"/>
</dbReference>
<dbReference type="AlphaFoldDB" id="A0A8J7GQH4"/>